<gene>
    <name evidence="3" type="ORF">EEDITHA_LOCUS16539</name>
</gene>
<feature type="coiled-coil region" evidence="1">
    <location>
        <begin position="50"/>
        <end position="84"/>
    </location>
</feature>
<dbReference type="Gene3D" id="3.40.50.1110">
    <property type="entry name" value="SGNH hydrolase"/>
    <property type="match status" value="1"/>
</dbReference>
<feature type="compositionally biased region" description="Polar residues" evidence="2">
    <location>
        <begin position="339"/>
        <end position="360"/>
    </location>
</feature>
<proteinExistence type="predicted"/>
<accession>A0AAU9UUT8</accession>
<dbReference type="Proteomes" id="UP001153954">
    <property type="component" value="Unassembled WGS sequence"/>
</dbReference>
<protein>
    <submittedName>
        <fullName evidence="3">Uncharacterized protein</fullName>
    </submittedName>
</protein>
<feature type="compositionally biased region" description="Polar residues" evidence="2">
    <location>
        <begin position="118"/>
        <end position="127"/>
    </location>
</feature>
<dbReference type="SUPFAM" id="SSF52266">
    <property type="entry name" value="SGNH hydrolase"/>
    <property type="match status" value="1"/>
</dbReference>
<feature type="region of interest" description="Disordered" evidence="2">
    <location>
        <begin position="103"/>
        <end position="132"/>
    </location>
</feature>
<dbReference type="AlphaFoldDB" id="A0AAU9UUT8"/>
<keyword evidence="4" id="KW-1185">Reference proteome</keyword>
<evidence type="ECO:0000313" key="3">
    <source>
        <dbReference type="EMBL" id="CAH2101822.1"/>
    </source>
</evidence>
<dbReference type="EMBL" id="CAKOGL010000024">
    <property type="protein sequence ID" value="CAH2101822.1"/>
    <property type="molecule type" value="Genomic_DNA"/>
</dbReference>
<dbReference type="InterPro" id="IPR036514">
    <property type="entry name" value="SGNH_hydro_sf"/>
</dbReference>
<evidence type="ECO:0000256" key="2">
    <source>
        <dbReference type="SAM" id="MobiDB-lite"/>
    </source>
</evidence>
<feature type="region of interest" description="Disordered" evidence="2">
    <location>
        <begin position="337"/>
        <end position="360"/>
    </location>
</feature>
<name>A0AAU9UUT8_EUPED</name>
<keyword evidence="1" id="KW-0175">Coiled coil</keyword>
<sequence>MENVTMRNRRPRSSSLIDLSKESIFDTTMMSLPNSSLNESLNPTELYERIKILTAQLDKCNLELQSAHQEIENLLSDNFKLKNDLAKSRATIENYKKISTSNFFTGTPTSGRKKKKNNQNNHSTPSKRLSIVQPELNQKSYPSTATITTPIIIKPKQRNKVYVLNSRKTKHSLPLIEGAFSDYADFCHFVTPNCSSRELLIDIDKKLKDFTTNDYCILFIGENDIKEDNNYINLIKSIRQSLQSVTHTNIIICAPTYITGAPIYNFKVEMFNNLLHLDLQSNNYAFFFDTNRDLTLEMFSYATGKINRSGMKNIYNRISANIKADLELYNQADGHDNSFKNSNVSQPHDGGKTSNFFRDQ</sequence>
<evidence type="ECO:0000313" key="4">
    <source>
        <dbReference type="Proteomes" id="UP001153954"/>
    </source>
</evidence>
<evidence type="ECO:0000256" key="1">
    <source>
        <dbReference type="SAM" id="Coils"/>
    </source>
</evidence>
<comment type="caution">
    <text evidence="3">The sequence shown here is derived from an EMBL/GenBank/DDBJ whole genome shotgun (WGS) entry which is preliminary data.</text>
</comment>
<organism evidence="3 4">
    <name type="scientific">Euphydryas editha</name>
    <name type="common">Edith's checkerspot</name>
    <dbReference type="NCBI Taxonomy" id="104508"/>
    <lineage>
        <taxon>Eukaryota</taxon>
        <taxon>Metazoa</taxon>
        <taxon>Ecdysozoa</taxon>
        <taxon>Arthropoda</taxon>
        <taxon>Hexapoda</taxon>
        <taxon>Insecta</taxon>
        <taxon>Pterygota</taxon>
        <taxon>Neoptera</taxon>
        <taxon>Endopterygota</taxon>
        <taxon>Lepidoptera</taxon>
        <taxon>Glossata</taxon>
        <taxon>Ditrysia</taxon>
        <taxon>Papilionoidea</taxon>
        <taxon>Nymphalidae</taxon>
        <taxon>Nymphalinae</taxon>
        <taxon>Euphydryas</taxon>
    </lineage>
</organism>
<reference evidence="3" key="1">
    <citation type="submission" date="2022-03" db="EMBL/GenBank/DDBJ databases">
        <authorList>
            <person name="Tunstrom K."/>
        </authorList>
    </citation>
    <scope>NUCLEOTIDE SEQUENCE</scope>
</reference>